<dbReference type="PIRSF" id="PIRSF010372">
    <property type="entry name" value="PaiB"/>
    <property type="match status" value="1"/>
</dbReference>
<dbReference type="Proteomes" id="UP000298438">
    <property type="component" value="Unassembled WGS sequence"/>
</dbReference>
<keyword evidence="2" id="KW-1185">Reference proteome</keyword>
<gene>
    <name evidence="1" type="ORF">E4L96_14185</name>
</gene>
<comment type="caution">
    <text evidence="1">The sequence shown here is derived from an EMBL/GenBank/DDBJ whole genome shotgun (WGS) entry which is preliminary data.</text>
</comment>
<dbReference type="PANTHER" id="PTHR35802">
    <property type="entry name" value="PROTEASE SYNTHASE AND SPORULATION PROTEIN PAI 2"/>
    <property type="match status" value="1"/>
</dbReference>
<reference evidence="1 2" key="1">
    <citation type="submission" date="2019-03" db="EMBL/GenBank/DDBJ databases">
        <title>Draft Genome Sequence of Massilia arenosa sp. nov., a Novel Massilia Species Isolated from a Sandy-loam Maize Soil.</title>
        <authorList>
            <person name="Raths R."/>
            <person name="Peta V."/>
            <person name="Bucking H."/>
        </authorList>
    </citation>
    <scope>NUCLEOTIDE SEQUENCE [LARGE SCALE GENOMIC DNA]</scope>
    <source>
        <strain evidence="1 2">MC02</strain>
    </source>
</reference>
<dbReference type="InterPro" id="IPR012349">
    <property type="entry name" value="Split_barrel_FMN-bd"/>
</dbReference>
<dbReference type="Gene3D" id="2.30.110.10">
    <property type="entry name" value="Electron Transport, Fmn-binding Protein, Chain A"/>
    <property type="match status" value="1"/>
</dbReference>
<protein>
    <submittedName>
        <fullName evidence="1">FMN-binding negative transcriptional regulator</fullName>
    </submittedName>
</protein>
<name>A0A4Y9SCR3_9BURK</name>
<dbReference type="AlphaFoldDB" id="A0A4Y9SCR3"/>
<dbReference type="RefSeq" id="WP_135207880.1">
    <property type="nucleotide sequence ID" value="NZ_SPVF01000180.1"/>
</dbReference>
<dbReference type="InterPro" id="IPR007396">
    <property type="entry name" value="TR_PAI2-type"/>
</dbReference>
<dbReference type="EMBL" id="SPVF01000180">
    <property type="protein sequence ID" value="TFW17585.1"/>
    <property type="molecule type" value="Genomic_DNA"/>
</dbReference>
<proteinExistence type="predicted"/>
<evidence type="ECO:0000313" key="1">
    <source>
        <dbReference type="EMBL" id="TFW17585.1"/>
    </source>
</evidence>
<dbReference type="OrthoDB" id="9794948at2"/>
<accession>A0A4Y9SCR3</accession>
<dbReference type="PANTHER" id="PTHR35802:SF1">
    <property type="entry name" value="PROTEASE SYNTHASE AND SPORULATION PROTEIN PAI 2"/>
    <property type="match status" value="1"/>
</dbReference>
<organism evidence="1 2">
    <name type="scientific">Zemynaea arenosa</name>
    <dbReference type="NCBI Taxonomy" id="2561931"/>
    <lineage>
        <taxon>Bacteria</taxon>
        <taxon>Pseudomonadati</taxon>
        <taxon>Pseudomonadota</taxon>
        <taxon>Betaproteobacteria</taxon>
        <taxon>Burkholderiales</taxon>
        <taxon>Oxalobacteraceae</taxon>
        <taxon>Telluria group</taxon>
        <taxon>Zemynaea</taxon>
    </lineage>
</organism>
<sequence>MYKPAFTPHDSVPDMHALIEAHPLGAVVIQTEDGLTADHVPFLILPPSEGAPFGTLRAHVARANPLWQRTGGRVLVIFRGHDGYVTPALYDEKTKSGKVVPTWNYAVVHAHGTLRAVDDPQAVLTTVDALTRRHEAGRAQPWQVRDTPQEYLDKLLSAIVGIEIDIARMEGKWKASRNRTGAEFERISAAVPVPFG</sequence>
<dbReference type="SUPFAM" id="SSF50475">
    <property type="entry name" value="FMN-binding split barrel"/>
    <property type="match status" value="1"/>
</dbReference>
<dbReference type="Pfam" id="PF04299">
    <property type="entry name" value="FMN_bind_2"/>
    <property type="match status" value="1"/>
</dbReference>
<evidence type="ECO:0000313" key="2">
    <source>
        <dbReference type="Proteomes" id="UP000298438"/>
    </source>
</evidence>